<feature type="transmembrane region" description="Helical" evidence="1">
    <location>
        <begin position="385"/>
        <end position="411"/>
    </location>
</feature>
<feature type="transmembrane region" description="Helical" evidence="1">
    <location>
        <begin position="230"/>
        <end position="247"/>
    </location>
</feature>
<evidence type="ECO:0000256" key="1">
    <source>
        <dbReference type="SAM" id="Phobius"/>
    </source>
</evidence>
<feature type="transmembrane region" description="Helical" evidence="1">
    <location>
        <begin position="417"/>
        <end position="434"/>
    </location>
</feature>
<dbReference type="Proteomes" id="UP000179797">
    <property type="component" value="Unassembled WGS sequence"/>
</dbReference>
<dbReference type="EMBL" id="JRYR02000001">
    <property type="protein sequence ID" value="OHX65554.1"/>
    <property type="molecule type" value="Genomic_DNA"/>
</dbReference>
<feature type="transmembrane region" description="Helical" evidence="1">
    <location>
        <begin position="12"/>
        <end position="30"/>
    </location>
</feature>
<accession>A0A1S1YX19</accession>
<sequence>MNPIYNLCITPIYLILIYWLIAPFFAKRWTNKYTKKYFWRGLHAKMFGAIFICLIYQFYYGYGDSTLYFYNAVKIFKAFNIDFNKGIEILLYNGDLGSNNIYIENNFYIKNSSTRLMTKLTFIINLMTFNSYYSTSILFSFWSFLGSWKLYQLISTQYKKYYKQLAYAILFIPACIFWSSGILKESITTGAIGFSTFYFLRGIHKKKVDFKAFIIIYLCFYITINVKGITIYLLYLSLFIYLIILFLRKFNNTLRYFFIIIIFLSSPLILYLSYTEIIKNISQNDEFKQAQTTISGFQGDHGRIQKGHGGGSASTYTLSNSGDITPLGMIKSIPEAINVTLFRPYLWETSKIIQLLGALESLVFLMMSLIVLIKIGPIKIFNTFISNPILISFLLYSLMFGFVAGFISYNFGVLQRFKTPILPFYTSILVILYYSNKPRKLRKKVRIKT</sequence>
<keyword evidence="1" id="KW-0472">Membrane</keyword>
<evidence type="ECO:0008006" key="4">
    <source>
        <dbReference type="Google" id="ProtNLM"/>
    </source>
</evidence>
<name>A0A1S1YX19_FLAPC</name>
<keyword evidence="3" id="KW-1185">Reference proteome</keyword>
<feature type="transmembrane region" description="Helical" evidence="1">
    <location>
        <begin position="42"/>
        <end position="60"/>
    </location>
</feature>
<feature type="transmembrane region" description="Helical" evidence="1">
    <location>
        <begin position="122"/>
        <end position="145"/>
    </location>
</feature>
<feature type="transmembrane region" description="Helical" evidence="1">
    <location>
        <begin position="165"/>
        <end position="181"/>
    </location>
</feature>
<keyword evidence="1" id="KW-0812">Transmembrane</keyword>
<keyword evidence="1" id="KW-1133">Transmembrane helix</keyword>
<protein>
    <recommendedName>
        <fullName evidence="4">Glycosyltransferase RgtA/B/C/D-like domain-containing protein</fullName>
    </recommendedName>
</protein>
<feature type="transmembrane region" description="Helical" evidence="1">
    <location>
        <begin position="254"/>
        <end position="274"/>
    </location>
</feature>
<feature type="transmembrane region" description="Helical" evidence="1">
    <location>
        <begin position="187"/>
        <end position="203"/>
    </location>
</feature>
<gene>
    <name evidence="2" type="ORF">NH26_03925</name>
</gene>
<feature type="transmembrane region" description="Helical" evidence="1">
    <location>
        <begin position="352"/>
        <end position="373"/>
    </location>
</feature>
<dbReference type="OrthoDB" id="3862418at2"/>
<dbReference type="AlphaFoldDB" id="A0A1S1YX19"/>
<evidence type="ECO:0000313" key="3">
    <source>
        <dbReference type="Proteomes" id="UP000179797"/>
    </source>
</evidence>
<dbReference type="RefSeq" id="WP_044229749.1">
    <property type="nucleotide sequence ID" value="NZ_JRYR02000001.1"/>
</dbReference>
<feature type="transmembrane region" description="Helical" evidence="1">
    <location>
        <begin position="208"/>
        <end position="224"/>
    </location>
</feature>
<comment type="caution">
    <text evidence="2">The sequence shown here is derived from an EMBL/GenBank/DDBJ whole genome shotgun (WGS) entry which is preliminary data.</text>
</comment>
<dbReference type="STRING" id="915059.NH26_03925"/>
<reference evidence="2 3" key="1">
    <citation type="journal article" date="2012" name="Int. J. Syst. Evol. Microbiol.">
        <title>Flammeovirga pacifica sp. nov., isolated from deep-sea sediment.</title>
        <authorList>
            <person name="Xu H."/>
            <person name="Fu Y."/>
            <person name="Yang N."/>
            <person name="Ding Z."/>
            <person name="Lai Q."/>
            <person name="Zeng R."/>
        </authorList>
    </citation>
    <scope>NUCLEOTIDE SEQUENCE [LARGE SCALE GENOMIC DNA]</scope>
    <source>
        <strain evidence="3">DSM 24597 / LMG 26175 / WPAGA1</strain>
    </source>
</reference>
<organism evidence="2 3">
    <name type="scientific">Flammeovirga pacifica</name>
    <dbReference type="NCBI Taxonomy" id="915059"/>
    <lineage>
        <taxon>Bacteria</taxon>
        <taxon>Pseudomonadati</taxon>
        <taxon>Bacteroidota</taxon>
        <taxon>Cytophagia</taxon>
        <taxon>Cytophagales</taxon>
        <taxon>Flammeovirgaceae</taxon>
        <taxon>Flammeovirga</taxon>
    </lineage>
</organism>
<proteinExistence type="predicted"/>
<evidence type="ECO:0000313" key="2">
    <source>
        <dbReference type="EMBL" id="OHX65554.1"/>
    </source>
</evidence>